<dbReference type="Proteomes" id="UP001519273">
    <property type="component" value="Unassembled WGS sequence"/>
</dbReference>
<accession>A0ABS4H5J1</accession>
<comment type="caution">
    <text evidence="2">The sequence shown here is derived from an EMBL/GenBank/DDBJ whole genome shotgun (WGS) entry which is preliminary data.</text>
</comment>
<dbReference type="PANTHER" id="PTHR38442:SF1">
    <property type="entry name" value="INNER MEMBRANE PROTEIN"/>
    <property type="match status" value="1"/>
</dbReference>
<evidence type="ECO:0000256" key="1">
    <source>
        <dbReference type="SAM" id="Phobius"/>
    </source>
</evidence>
<keyword evidence="3" id="KW-1185">Reference proteome</keyword>
<dbReference type="EMBL" id="JAGGKP010000006">
    <property type="protein sequence ID" value="MBP1937647.1"/>
    <property type="molecule type" value="Genomic_DNA"/>
</dbReference>
<name>A0ABS4H5J1_9BACL</name>
<evidence type="ECO:0000313" key="2">
    <source>
        <dbReference type="EMBL" id="MBP1937647.1"/>
    </source>
</evidence>
<dbReference type="RefSeq" id="WP_415640024.1">
    <property type="nucleotide sequence ID" value="NZ_CBCRVE010000007.1"/>
</dbReference>
<proteinExistence type="predicted"/>
<organism evidence="2 3">
    <name type="scientific">Paenibacillus sediminis</name>
    <dbReference type="NCBI Taxonomy" id="664909"/>
    <lineage>
        <taxon>Bacteria</taxon>
        <taxon>Bacillati</taxon>
        <taxon>Bacillota</taxon>
        <taxon>Bacilli</taxon>
        <taxon>Bacillales</taxon>
        <taxon>Paenibacillaceae</taxon>
        <taxon>Paenibacillus</taxon>
    </lineage>
</organism>
<reference evidence="2 3" key="1">
    <citation type="submission" date="2021-03" db="EMBL/GenBank/DDBJ databases">
        <title>Genomic Encyclopedia of Type Strains, Phase IV (KMG-IV): sequencing the most valuable type-strain genomes for metagenomic binning, comparative biology and taxonomic classification.</title>
        <authorList>
            <person name="Goeker M."/>
        </authorList>
    </citation>
    <scope>NUCLEOTIDE SEQUENCE [LARGE SCALE GENOMIC DNA]</scope>
    <source>
        <strain evidence="2 3">DSM 23491</strain>
    </source>
</reference>
<dbReference type="PANTHER" id="PTHR38442">
    <property type="entry name" value="INNER MEMBRANE PROTEIN-RELATED"/>
    <property type="match status" value="1"/>
</dbReference>
<protein>
    <submittedName>
        <fullName evidence="2">Uncharacterized membrane-anchored protein YjiN (DUF445 family)</fullName>
    </submittedName>
</protein>
<keyword evidence="1" id="KW-0812">Transmembrane</keyword>
<dbReference type="InterPro" id="IPR007383">
    <property type="entry name" value="DUF445"/>
</dbReference>
<keyword evidence="1" id="KW-1133">Transmembrane helix</keyword>
<sequence length="412" mass="47417">MLQYTFEAGLVGALADLFAITVLFRHPFGWKWVPHTAIIPKNRNKLVDGVVNMVENEILSKQMLKEKVEQIHIVEEVISWIERRSSGGQVAEQGWNLLSGFLTKLDLKEIAQLIDVQSRKGLSNTNVAPYAGKAILWTLEKGDFQGWLDKIVQSASSRASGYEVKRAIKKLLEKEKSKYINEGNSLKKFFKKTVVKIAESTDSLNLEEAADALYDDLQNFLRELSNPRHELRVLIEEMVYKLASNLQNRSDVSKAVNSWKDEVIERISLLPSIEALLIKFKDILMYSTDSKYFILEKNNVNSSDIREWISSFMQTYWEWFKSNESMKDWLEKYLKEFTYSIIDSEHSLIGQIVRKTLSNFTEQKLVHFIESKVEIDLQRIRVNGAFIGAALGALFFIVLQGVYKPLLNLFNS</sequence>
<feature type="transmembrane region" description="Helical" evidence="1">
    <location>
        <begin position="382"/>
        <end position="403"/>
    </location>
</feature>
<gene>
    <name evidence="2" type="ORF">J2Z20_002560</name>
</gene>
<dbReference type="Pfam" id="PF04286">
    <property type="entry name" value="DUF445"/>
    <property type="match status" value="1"/>
</dbReference>
<keyword evidence="1" id="KW-0472">Membrane</keyword>
<evidence type="ECO:0000313" key="3">
    <source>
        <dbReference type="Proteomes" id="UP001519273"/>
    </source>
</evidence>